<dbReference type="Pfam" id="PF13508">
    <property type="entry name" value="Acetyltransf_7"/>
    <property type="match status" value="1"/>
</dbReference>
<name>A0A919SWF8_9ACTN</name>
<dbReference type="InterPro" id="IPR016181">
    <property type="entry name" value="Acyl_CoA_acyltransferase"/>
</dbReference>
<dbReference type="SUPFAM" id="SSF55729">
    <property type="entry name" value="Acyl-CoA N-acyltransferases (Nat)"/>
    <property type="match status" value="1"/>
</dbReference>
<gene>
    <name evidence="2" type="ORF">Aco04nite_67130</name>
</gene>
<dbReference type="RefSeq" id="WP_213001198.1">
    <property type="nucleotide sequence ID" value="NZ_BAAATW010000001.1"/>
</dbReference>
<reference evidence="2" key="1">
    <citation type="submission" date="2021-03" db="EMBL/GenBank/DDBJ databases">
        <title>Whole genome shotgun sequence of Actinoplanes consettensis NBRC 14913.</title>
        <authorList>
            <person name="Komaki H."/>
            <person name="Tamura T."/>
        </authorList>
    </citation>
    <scope>NUCLEOTIDE SEQUENCE</scope>
    <source>
        <strain evidence="2">NBRC 14913</strain>
    </source>
</reference>
<dbReference type="Gene3D" id="3.40.630.30">
    <property type="match status" value="1"/>
</dbReference>
<dbReference type="InterPro" id="IPR053144">
    <property type="entry name" value="Acetyltransferase_Butenolide"/>
</dbReference>
<dbReference type="InterPro" id="IPR000182">
    <property type="entry name" value="GNAT_dom"/>
</dbReference>
<dbReference type="PANTHER" id="PTHR43233:SF1">
    <property type="entry name" value="FAMILY N-ACETYLTRANSFERASE, PUTATIVE (AFU_ORTHOLOGUE AFUA_6G03350)-RELATED"/>
    <property type="match status" value="1"/>
</dbReference>
<proteinExistence type="predicted"/>
<dbReference type="GO" id="GO:0016747">
    <property type="term" value="F:acyltransferase activity, transferring groups other than amino-acyl groups"/>
    <property type="evidence" value="ECO:0007669"/>
    <property type="project" value="InterPro"/>
</dbReference>
<dbReference type="CDD" id="cd04301">
    <property type="entry name" value="NAT_SF"/>
    <property type="match status" value="1"/>
</dbReference>
<dbReference type="PROSITE" id="PS51186">
    <property type="entry name" value="GNAT"/>
    <property type="match status" value="1"/>
</dbReference>
<sequence>MKIAPEPTLGQQEAVDLYLAVGWHAYLKDPGKLVRGLAGSHLLLTARDADGTLLGLARTISDGETVCYLQDLLVHPAAQRRGVGRALVEELKTRYAHCRFFVLSTDHASTPGAAAAHPFYRSLGFIPHEEQEMAAFALPIV</sequence>
<dbReference type="AlphaFoldDB" id="A0A919SWF8"/>
<accession>A0A919SWF8</accession>
<dbReference type="PANTHER" id="PTHR43233">
    <property type="entry name" value="FAMILY N-ACETYLTRANSFERASE, PUTATIVE (AFU_ORTHOLOGUE AFUA_6G03350)-RELATED"/>
    <property type="match status" value="1"/>
</dbReference>
<protein>
    <submittedName>
        <fullName evidence="2">N-acetyltransferase</fullName>
    </submittedName>
</protein>
<dbReference type="EMBL" id="BOQP01000039">
    <property type="protein sequence ID" value="GIM79747.1"/>
    <property type="molecule type" value="Genomic_DNA"/>
</dbReference>
<dbReference type="Proteomes" id="UP000680865">
    <property type="component" value="Unassembled WGS sequence"/>
</dbReference>
<evidence type="ECO:0000259" key="1">
    <source>
        <dbReference type="PROSITE" id="PS51186"/>
    </source>
</evidence>
<feature type="domain" description="N-acetyltransferase" evidence="1">
    <location>
        <begin position="1"/>
        <end position="141"/>
    </location>
</feature>
<comment type="caution">
    <text evidence="2">The sequence shown here is derived from an EMBL/GenBank/DDBJ whole genome shotgun (WGS) entry which is preliminary data.</text>
</comment>
<evidence type="ECO:0000313" key="3">
    <source>
        <dbReference type="Proteomes" id="UP000680865"/>
    </source>
</evidence>
<evidence type="ECO:0000313" key="2">
    <source>
        <dbReference type="EMBL" id="GIM79747.1"/>
    </source>
</evidence>
<organism evidence="2 3">
    <name type="scientific">Winogradskya consettensis</name>
    <dbReference type="NCBI Taxonomy" id="113560"/>
    <lineage>
        <taxon>Bacteria</taxon>
        <taxon>Bacillati</taxon>
        <taxon>Actinomycetota</taxon>
        <taxon>Actinomycetes</taxon>
        <taxon>Micromonosporales</taxon>
        <taxon>Micromonosporaceae</taxon>
        <taxon>Winogradskya</taxon>
    </lineage>
</organism>
<keyword evidence="3" id="KW-1185">Reference proteome</keyword>